<comment type="subcellular location">
    <subcellularLocation>
        <location evidence="1">Cell membrane</location>
        <topology evidence="1">Multi-pass membrane protein</topology>
    </subcellularLocation>
</comment>
<organism evidence="8 9">
    <name type="scientific">Aggregatimonas sangjinii</name>
    <dbReference type="NCBI Taxonomy" id="2583587"/>
    <lineage>
        <taxon>Bacteria</taxon>
        <taxon>Pseudomonadati</taxon>
        <taxon>Bacteroidota</taxon>
        <taxon>Flavobacteriia</taxon>
        <taxon>Flavobacteriales</taxon>
        <taxon>Flavobacteriaceae</taxon>
        <taxon>Aggregatimonas</taxon>
    </lineage>
</organism>
<dbReference type="InterPro" id="IPR023845">
    <property type="entry name" value="DUF3817_TM"/>
</dbReference>
<evidence type="ECO:0000256" key="5">
    <source>
        <dbReference type="ARBA" id="ARBA00023136"/>
    </source>
</evidence>
<keyword evidence="2" id="KW-1003">Cell membrane</keyword>
<dbReference type="NCBIfam" id="TIGR03954">
    <property type="entry name" value="integ_memb_HG"/>
    <property type="match status" value="1"/>
</dbReference>
<dbReference type="AlphaFoldDB" id="A0A5B7SU22"/>
<feature type="transmembrane region" description="Helical" evidence="6">
    <location>
        <begin position="67"/>
        <end position="84"/>
    </location>
</feature>
<evidence type="ECO:0000256" key="1">
    <source>
        <dbReference type="ARBA" id="ARBA00004651"/>
    </source>
</evidence>
<dbReference type="OrthoDB" id="1121311at2"/>
<gene>
    <name evidence="8" type="ORF">FGM00_04135</name>
</gene>
<proteinExistence type="predicted"/>
<evidence type="ECO:0000313" key="8">
    <source>
        <dbReference type="EMBL" id="QCX02275.1"/>
    </source>
</evidence>
<evidence type="ECO:0000256" key="4">
    <source>
        <dbReference type="ARBA" id="ARBA00022989"/>
    </source>
</evidence>
<evidence type="ECO:0000259" key="7">
    <source>
        <dbReference type="Pfam" id="PF12823"/>
    </source>
</evidence>
<accession>A0A5B7SU22</accession>
<evidence type="ECO:0000256" key="3">
    <source>
        <dbReference type="ARBA" id="ARBA00022692"/>
    </source>
</evidence>
<dbReference type="KEGG" id="asag:FGM00_04135"/>
<dbReference type="PANTHER" id="PTHR40077">
    <property type="entry name" value="MEMBRANE PROTEIN-RELATED"/>
    <property type="match status" value="1"/>
</dbReference>
<dbReference type="GO" id="GO:0005886">
    <property type="term" value="C:plasma membrane"/>
    <property type="evidence" value="ECO:0007669"/>
    <property type="project" value="UniProtKB-SubCell"/>
</dbReference>
<evidence type="ECO:0000313" key="9">
    <source>
        <dbReference type="Proteomes" id="UP000310017"/>
    </source>
</evidence>
<evidence type="ECO:0000256" key="2">
    <source>
        <dbReference type="ARBA" id="ARBA00022475"/>
    </source>
</evidence>
<dbReference type="Pfam" id="PF12823">
    <property type="entry name" value="DUF3817"/>
    <property type="match status" value="1"/>
</dbReference>
<evidence type="ECO:0000256" key="6">
    <source>
        <dbReference type="SAM" id="Phobius"/>
    </source>
</evidence>
<dbReference type="Proteomes" id="UP000310017">
    <property type="component" value="Chromosome"/>
</dbReference>
<dbReference type="PANTHER" id="PTHR40077:SF1">
    <property type="entry name" value="MEMBRANE PROTEIN"/>
    <property type="match status" value="1"/>
</dbReference>
<reference evidence="8 9" key="1">
    <citation type="submission" date="2019-05" db="EMBL/GenBank/DDBJ databases">
        <title>Genome sequencing of F202Z8.</title>
        <authorList>
            <person name="Kwon Y.M."/>
        </authorList>
    </citation>
    <scope>NUCLEOTIDE SEQUENCE [LARGE SCALE GENOMIC DNA]</scope>
    <source>
        <strain evidence="8 9">F202Z8</strain>
    </source>
</reference>
<name>A0A5B7SU22_9FLAO</name>
<keyword evidence="3 6" id="KW-0812">Transmembrane</keyword>
<dbReference type="EMBL" id="CP040710">
    <property type="protein sequence ID" value="QCX02275.1"/>
    <property type="molecule type" value="Genomic_DNA"/>
</dbReference>
<keyword evidence="5 6" id="KW-0472">Membrane</keyword>
<feature type="domain" description="DUF3817" evidence="7">
    <location>
        <begin position="2"/>
        <end position="88"/>
    </location>
</feature>
<keyword evidence="9" id="KW-1185">Reference proteome</keyword>
<keyword evidence="4 6" id="KW-1133">Transmembrane helix</keyword>
<sequence length="99" mass="11171">MLNLFRGIAILEGISYLALFAVTMPLKYMADLPVPNKYVGYAHGVLFIAYIILAILICIIKKWGFKRMAIFVIAAFLPFATFYIEQKYFGPDASQKLAV</sequence>
<feature type="transmembrane region" description="Helical" evidence="6">
    <location>
        <begin position="38"/>
        <end position="60"/>
    </location>
</feature>
<protein>
    <submittedName>
        <fullName evidence="8">DUF3817 domain-containing protein</fullName>
    </submittedName>
</protein>
<feature type="transmembrane region" description="Helical" evidence="6">
    <location>
        <begin position="7"/>
        <end position="26"/>
    </location>
</feature>